<dbReference type="Proteomes" id="UP000194464">
    <property type="component" value="Unassembled WGS sequence"/>
</dbReference>
<gene>
    <name evidence="2" type="ORF">SAMN06295909_2215</name>
</gene>
<dbReference type="Pfam" id="PF04230">
    <property type="entry name" value="PS_pyruv_trans"/>
    <property type="match status" value="1"/>
</dbReference>
<dbReference type="GO" id="GO:0016740">
    <property type="term" value="F:transferase activity"/>
    <property type="evidence" value="ECO:0007669"/>
    <property type="project" value="UniProtKB-KW"/>
</dbReference>
<evidence type="ECO:0000313" key="3">
    <source>
        <dbReference type="Proteomes" id="UP000194464"/>
    </source>
</evidence>
<organism evidence="2 3">
    <name type="scientific">Plantibacter elymi</name>
    <name type="common">nom. nud.</name>
    <dbReference type="NCBI Taxonomy" id="199708"/>
    <lineage>
        <taxon>Bacteria</taxon>
        <taxon>Bacillati</taxon>
        <taxon>Actinomycetota</taxon>
        <taxon>Actinomycetes</taxon>
        <taxon>Micrococcales</taxon>
        <taxon>Microbacteriaceae</taxon>
        <taxon>Plantibacter</taxon>
    </lineage>
</organism>
<evidence type="ECO:0000259" key="1">
    <source>
        <dbReference type="Pfam" id="PF04230"/>
    </source>
</evidence>
<keyword evidence="3" id="KW-1185">Reference proteome</keyword>
<comment type="caution">
    <text evidence="2">The sequence shown here is derived from an EMBL/GenBank/DDBJ whole genome shotgun (WGS) entry which is preliminary data.</text>
</comment>
<reference evidence="2 3" key="1">
    <citation type="submission" date="2017-04" db="EMBL/GenBank/DDBJ databases">
        <authorList>
            <person name="Varghese N."/>
            <person name="Submissions S."/>
        </authorList>
    </citation>
    <scope>NUCLEOTIDE SEQUENCE [LARGE SCALE GENOMIC DNA]</scope>
    <source>
        <strain evidence="2 3">VKM Ac-1784</strain>
    </source>
</reference>
<dbReference type="InterPro" id="IPR007345">
    <property type="entry name" value="Polysacch_pyruvyl_Trfase"/>
</dbReference>
<dbReference type="RefSeq" id="WP_086474034.1">
    <property type="nucleotide sequence ID" value="NZ_FXWJ01000003.1"/>
</dbReference>
<accession>A0ABY1RG67</accession>
<keyword evidence="2" id="KW-0808">Transferase</keyword>
<dbReference type="EMBL" id="FXWJ01000003">
    <property type="protein sequence ID" value="SMQ70661.1"/>
    <property type="molecule type" value="Genomic_DNA"/>
</dbReference>
<proteinExistence type="predicted"/>
<sequence>MTYLETMRRRTEAAFTALHRGVSELHYTQFPDHKNSGDSAIALGQARFWREHGIAVRTTSSAGSMPERVRDSSIPVLIQGGGNLGGLYPVLSEARYELAERLPADTLLIQAPQSVVFPTDADRRTFSRRFAARPNLRVAVRDQTSYDLLRDEVEDLSLSPDAVHLLGSISAPEPTQRRIVIARTDDETSGRLAGSESADWPADPLDLRAHEWLGWRAAKHPALKPLMARDHEAWMRRAERRFTAAVRLISRGEEVVTDRLHAMLIALQMGRHVIAIDNNNRKLTRYAETWFGALQPSLRFEHAPHTLRP</sequence>
<name>A0ABY1RG67_9MICO</name>
<evidence type="ECO:0000313" key="2">
    <source>
        <dbReference type="EMBL" id="SMQ70661.1"/>
    </source>
</evidence>
<feature type="domain" description="Polysaccharide pyruvyl transferase" evidence="1">
    <location>
        <begin position="35"/>
        <end position="280"/>
    </location>
</feature>
<protein>
    <submittedName>
        <fullName evidence="2">Pyruvyl transferase EpsO</fullName>
    </submittedName>
</protein>